<dbReference type="AlphaFoldDB" id="A0A559KIS1"/>
<organism evidence="6 7">
    <name type="scientific">Paenibacillus cremeus</name>
    <dbReference type="NCBI Taxonomy" id="2163881"/>
    <lineage>
        <taxon>Bacteria</taxon>
        <taxon>Bacillati</taxon>
        <taxon>Bacillota</taxon>
        <taxon>Bacilli</taxon>
        <taxon>Bacillales</taxon>
        <taxon>Paenibacillaceae</taxon>
        <taxon>Paenibacillus</taxon>
    </lineage>
</organism>
<dbReference type="Gene3D" id="1.10.10.60">
    <property type="entry name" value="Homeodomain-like"/>
    <property type="match status" value="1"/>
</dbReference>
<evidence type="ECO:0000256" key="4">
    <source>
        <dbReference type="PROSITE-ProRule" id="PRU00335"/>
    </source>
</evidence>
<dbReference type="Pfam" id="PF00440">
    <property type="entry name" value="TetR_N"/>
    <property type="match status" value="1"/>
</dbReference>
<comment type="caution">
    <text evidence="6">The sequence shown here is derived from an EMBL/GenBank/DDBJ whole genome shotgun (WGS) entry which is preliminary data.</text>
</comment>
<keyword evidence="2 4" id="KW-0238">DNA-binding</keyword>
<evidence type="ECO:0000256" key="1">
    <source>
        <dbReference type="ARBA" id="ARBA00023015"/>
    </source>
</evidence>
<dbReference type="OrthoDB" id="509229at2"/>
<dbReference type="InterPro" id="IPR009057">
    <property type="entry name" value="Homeodomain-like_sf"/>
</dbReference>
<dbReference type="PANTHER" id="PTHR47506:SF1">
    <property type="entry name" value="HTH-TYPE TRANSCRIPTIONAL REGULATOR YJDC"/>
    <property type="match status" value="1"/>
</dbReference>
<feature type="domain" description="HTH tetR-type" evidence="5">
    <location>
        <begin position="1"/>
        <end position="60"/>
    </location>
</feature>
<evidence type="ECO:0000256" key="2">
    <source>
        <dbReference type="ARBA" id="ARBA00023125"/>
    </source>
</evidence>
<keyword evidence="7" id="KW-1185">Reference proteome</keyword>
<dbReference type="PANTHER" id="PTHR47506">
    <property type="entry name" value="TRANSCRIPTIONAL REGULATORY PROTEIN"/>
    <property type="match status" value="1"/>
</dbReference>
<name>A0A559KIS1_9BACL</name>
<dbReference type="InterPro" id="IPR036271">
    <property type="entry name" value="Tet_transcr_reg_TetR-rel_C_sf"/>
</dbReference>
<sequence length="194" mass="22137">MSTTAIKQAALHAFVRSGYDGTALSDIAQRVGLKTPSLYAHFQSKQELFLFTFEDVLREHTQAIQQVLEQCQQQCDTTEAILCRLLLEYCGGLQLGGERAAFLKRALLFPPRFLASGLKERFLLMEQQLSEPLTAVFEAALSAGQVRGWSVKELLTSYFYLMDGCFVQSYLYRRDAFDERLAAAWRIYWRGISR</sequence>
<dbReference type="PROSITE" id="PS50977">
    <property type="entry name" value="HTH_TETR_2"/>
    <property type="match status" value="1"/>
</dbReference>
<feature type="DNA-binding region" description="H-T-H motif" evidence="4">
    <location>
        <begin position="23"/>
        <end position="42"/>
    </location>
</feature>
<proteinExistence type="predicted"/>
<keyword evidence="3" id="KW-0804">Transcription</keyword>
<dbReference type="GO" id="GO:0003677">
    <property type="term" value="F:DNA binding"/>
    <property type="evidence" value="ECO:0007669"/>
    <property type="project" value="UniProtKB-UniRule"/>
</dbReference>
<evidence type="ECO:0000259" key="5">
    <source>
        <dbReference type="PROSITE" id="PS50977"/>
    </source>
</evidence>
<dbReference type="EMBL" id="VNJI01000001">
    <property type="protein sequence ID" value="TVY11999.1"/>
    <property type="molecule type" value="Genomic_DNA"/>
</dbReference>
<gene>
    <name evidence="6" type="ORF">FPZ49_01615</name>
</gene>
<dbReference type="InterPro" id="IPR001647">
    <property type="entry name" value="HTH_TetR"/>
</dbReference>
<keyword evidence="1" id="KW-0805">Transcription regulation</keyword>
<dbReference type="PRINTS" id="PR00455">
    <property type="entry name" value="HTHTETR"/>
</dbReference>
<dbReference type="SUPFAM" id="SSF48498">
    <property type="entry name" value="Tetracyclin repressor-like, C-terminal domain"/>
    <property type="match status" value="1"/>
</dbReference>
<evidence type="ECO:0000313" key="6">
    <source>
        <dbReference type="EMBL" id="TVY11999.1"/>
    </source>
</evidence>
<accession>A0A559KIS1</accession>
<protein>
    <submittedName>
        <fullName evidence="6">TetR/AcrR family transcriptional regulator</fullName>
    </submittedName>
</protein>
<dbReference type="Proteomes" id="UP000317036">
    <property type="component" value="Unassembled WGS sequence"/>
</dbReference>
<dbReference type="RefSeq" id="WP_144842584.1">
    <property type="nucleotide sequence ID" value="NZ_VNJI01000001.1"/>
</dbReference>
<evidence type="ECO:0000313" key="7">
    <source>
        <dbReference type="Proteomes" id="UP000317036"/>
    </source>
</evidence>
<evidence type="ECO:0000256" key="3">
    <source>
        <dbReference type="ARBA" id="ARBA00023163"/>
    </source>
</evidence>
<dbReference type="SUPFAM" id="SSF46689">
    <property type="entry name" value="Homeodomain-like"/>
    <property type="match status" value="1"/>
</dbReference>
<dbReference type="Gene3D" id="1.10.357.10">
    <property type="entry name" value="Tetracycline Repressor, domain 2"/>
    <property type="match status" value="1"/>
</dbReference>
<reference evidence="6 7" key="1">
    <citation type="submission" date="2019-07" db="EMBL/GenBank/DDBJ databases">
        <authorList>
            <person name="Kim J."/>
        </authorList>
    </citation>
    <scope>NUCLEOTIDE SEQUENCE [LARGE SCALE GENOMIC DNA]</scope>
    <source>
        <strain evidence="6 7">JC52</strain>
    </source>
</reference>